<dbReference type="KEGG" id="nva:G3M78_09180"/>
<dbReference type="InterPro" id="IPR036869">
    <property type="entry name" value="J_dom_sf"/>
</dbReference>
<dbReference type="Gene3D" id="2.60.260.20">
    <property type="entry name" value="Urease metallochaperone UreE, N-terminal domain"/>
    <property type="match status" value="2"/>
</dbReference>
<feature type="domain" description="J" evidence="3">
    <location>
        <begin position="4"/>
        <end position="69"/>
    </location>
</feature>
<dbReference type="Pfam" id="PF00226">
    <property type="entry name" value="DnaJ"/>
    <property type="match status" value="1"/>
</dbReference>
<dbReference type="AlphaFoldDB" id="A0A7T0G3P0"/>
<dbReference type="GO" id="GO:0042026">
    <property type="term" value="P:protein refolding"/>
    <property type="evidence" value="ECO:0007669"/>
    <property type="project" value="TreeGrafter"/>
</dbReference>
<evidence type="ECO:0000313" key="5">
    <source>
        <dbReference type="Proteomes" id="UP000594464"/>
    </source>
</evidence>
<dbReference type="InterPro" id="IPR018253">
    <property type="entry name" value="DnaJ_domain_CS"/>
</dbReference>
<feature type="compositionally biased region" description="Basic and acidic residues" evidence="2">
    <location>
        <begin position="113"/>
        <end position="128"/>
    </location>
</feature>
<dbReference type="GO" id="GO:0051082">
    <property type="term" value="F:unfolded protein binding"/>
    <property type="evidence" value="ECO:0007669"/>
    <property type="project" value="InterPro"/>
</dbReference>
<organism evidence="4 5">
    <name type="scientific">Candidatus Nitrohelix vancouverensis</name>
    <dbReference type="NCBI Taxonomy" id="2705534"/>
    <lineage>
        <taxon>Bacteria</taxon>
        <taxon>Pseudomonadati</taxon>
        <taxon>Nitrospinota/Tectimicrobiota group</taxon>
        <taxon>Nitrospinota</taxon>
        <taxon>Nitrospinia</taxon>
        <taxon>Nitrospinales</taxon>
        <taxon>Nitrospinaceae</taxon>
        <taxon>Candidatus Nitrohelix</taxon>
    </lineage>
</organism>
<feature type="compositionally biased region" description="Gly residues" evidence="2">
    <location>
        <begin position="80"/>
        <end position="90"/>
    </location>
</feature>
<evidence type="ECO:0000313" key="4">
    <source>
        <dbReference type="EMBL" id="QPJ65554.1"/>
    </source>
</evidence>
<dbReference type="Pfam" id="PF01556">
    <property type="entry name" value="DnaJ_C"/>
    <property type="match status" value="1"/>
</dbReference>
<feature type="compositionally biased region" description="Low complexity" evidence="2">
    <location>
        <begin position="97"/>
        <end position="109"/>
    </location>
</feature>
<dbReference type="CDD" id="cd06257">
    <property type="entry name" value="DnaJ"/>
    <property type="match status" value="1"/>
</dbReference>
<feature type="compositionally biased region" description="Basic and acidic residues" evidence="2">
    <location>
        <begin position="66"/>
        <end position="76"/>
    </location>
</feature>
<dbReference type="SMART" id="SM00271">
    <property type="entry name" value="DnaJ"/>
    <property type="match status" value="1"/>
</dbReference>
<name>A0A7T0G3P0_9BACT</name>
<protein>
    <submittedName>
        <fullName evidence="4">DnaJ domain-containing protein</fullName>
    </submittedName>
</protein>
<evidence type="ECO:0000256" key="1">
    <source>
        <dbReference type="ARBA" id="ARBA00023186"/>
    </source>
</evidence>
<dbReference type="InterPro" id="IPR008971">
    <property type="entry name" value="HSP40/DnaJ_pept-bd"/>
</dbReference>
<proteinExistence type="predicted"/>
<gene>
    <name evidence="4" type="ORF">G3M78_09180</name>
</gene>
<reference evidence="5" key="1">
    <citation type="submission" date="2020-02" db="EMBL/GenBank/DDBJ databases">
        <title>Genomic and physiological characterization of two novel Nitrospinaceae genera.</title>
        <authorList>
            <person name="Mueller A.J."/>
            <person name="Jung M.-Y."/>
            <person name="Strachan C.R."/>
            <person name="Herbold C.W."/>
            <person name="Kirkegaard R.H."/>
            <person name="Daims H."/>
        </authorList>
    </citation>
    <scope>NUCLEOTIDE SEQUENCE [LARGE SCALE GENOMIC DNA]</scope>
</reference>
<sequence length="318" mass="35225">MARNYYKILGVTAKATAKEIKKKYRTLALKYHPDTNNNSKQAEDRFKIIAEAYEVLSNDKKRATYDQDRVYERSRETQPGGRGPGSGFKGYGYSDFGSNRSNRSNRSGGFHQDPFEGARRPPPPREEEQAPDPNAPTAGFDLQFMVDVDLPTVALGGKITYSYDKYVNCADCAGSGVDEETEKPCEECGGKKQVIKSVTIEVKIPPGVADQYTLKLDQKGGDGKNGGPPGDLHLKICTIKHPTLKRVMNDIYSEVFISRELAEEGGPVEVEMLNSTKTIQVEEGTLTGEEFRISGQGAAILWGKKRGDFIVRFHVEET</sequence>
<dbReference type="PROSITE" id="PS00636">
    <property type="entry name" value="DNAJ_1"/>
    <property type="match status" value="1"/>
</dbReference>
<evidence type="ECO:0000259" key="3">
    <source>
        <dbReference type="PROSITE" id="PS50076"/>
    </source>
</evidence>
<keyword evidence="1" id="KW-0143">Chaperone</keyword>
<dbReference type="InterPro" id="IPR002939">
    <property type="entry name" value="DnaJ_C"/>
</dbReference>
<dbReference type="SUPFAM" id="SSF46565">
    <property type="entry name" value="Chaperone J-domain"/>
    <property type="match status" value="1"/>
</dbReference>
<dbReference type="SUPFAM" id="SSF49493">
    <property type="entry name" value="HSP40/DnaJ peptide-binding domain"/>
    <property type="match status" value="2"/>
</dbReference>
<dbReference type="EMBL" id="CP048620">
    <property type="protein sequence ID" value="QPJ65554.1"/>
    <property type="molecule type" value="Genomic_DNA"/>
</dbReference>
<evidence type="ECO:0000256" key="2">
    <source>
        <dbReference type="SAM" id="MobiDB-lite"/>
    </source>
</evidence>
<dbReference type="Gene3D" id="1.10.287.110">
    <property type="entry name" value="DnaJ domain"/>
    <property type="match status" value="1"/>
</dbReference>
<dbReference type="Proteomes" id="UP000594464">
    <property type="component" value="Chromosome"/>
</dbReference>
<dbReference type="PANTHER" id="PTHR43096">
    <property type="entry name" value="DNAJ HOMOLOG 1, MITOCHONDRIAL-RELATED"/>
    <property type="match status" value="1"/>
</dbReference>
<dbReference type="GO" id="GO:0005737">
    <property type="term" value="C:cytoplasm"/>
    <property type="evidence" value="ECO:0007669"/>
    <property type="project" value="TreeGrafter"/>
</dbReference>
<accession>A0A7T0G3P0</accession>
<dbReference type="PANTHER" id="PTHR43096:SF52">
    <property type="entry name" value="DNAJ HOMOLOG 1, MITOCHONDRIAL-RELATED"/>
    <property type="match status" value="1"/>
</dbReference>
<dbReference type="InterPro" id="IPR001623">
    <property type="entry name" value="DnaJ_domain"/>
</dbReference>
<feature type="region of interest" description="Disordered" evidence="2">
    <location>
        <begin position="66"/>
        <end position="139"/>
    </location>
</feature>
<dbReference type="PROSITE" id="PS50076">
    <property type="entry name" value="DNAJ_2"/>
    <property type="match status" value="1"/>
</dbReference>
<dbReference type="Gene3D" id="6.20.20.10">
    <property type="match status" value="1"/>
</dbReference>
<dbReference type="PRINTS" id="PR00625">
    <property type="entry name" value="JDOMAIN"/>
</dbReference>
<dbReference type="CDD" id="cd10747">
    <property type="entry name" value="DnaJ_C"/>
    <property type="match status" value="1"/>
</dbReference>